<reference evidence="3 4" key="1">
    <citation type="submission" date="2020-08" db="EMBL/GenBank/DDBJ databases">
        <title>Sequencing the genomes of 1000 actinobacteria strains.</title>
        <authorList>
            <person name="Klenk H.-P."/>
        </authorList>
    </citation>
    <scope>NUCLEOTIDE SEQUENCE [LARGE SCALE GENOMIC DNA]</scope>
    <source>
        <strain evidence="3 4">DSM 11053</strain>
    </source>
</reference>
<keyword evidence="4" id="KW-1185">Reference proteome</keyword>
<evidence type="ECO:0000313" key="3">
    <source>
        <dbReference type="EMBL" id="MBB3326638.1"/>
    </source>
</evidence>
<dbReference type="SMART" id="SM00267">
    <property type="entry name" value="GGDEF"/>
    <property type="match status" value="1"/>
</dbReference>
<dbReference type="EMBL" id="JACHZG010000001">
    <property type="protein sequence ID" value="MBB3326638.1"/>
    <property type="molecule type" value="Genomic_DNA"/>
</dbReference>
<proteinExistence type="predicted"/>
<sequence length="368" mass="39739">MPADPEVAPASDQPGAPSPEPTLSEDLVAMLDRLAQTIVDVLGFGVAVVNLVRPGDRLEVVSVAGDEDARAVLLGTTEGSARWDRMLAVSESWGALCFIDHRNEAATADIFSWVPEMEIGLDPAAWHPEDALFAPLVASDGSRLGVLSVDLPPGGRRPTPATCRALEAFAISAALAVEHATLRQRAEASEARYRLLASQDQLTGIANRSSIIDDLGRTSQSHNQGQEQGQSLEALAFLDLDGFKQINDQYSHLAGDHVLRTIASRLKRRLRPGDQVGRWGGDEFLVLLRRLESERDALVVLERLSAAVAEPITYGEHELRLTVSVGVAFLDPGEELDLEDLVRRADAAMYRVKRAGRNAIVVDDAPPG</sequence>
<comment type="caution">
    <text evidence="3">The sequence shown here is derived from an EMBL/GenBank/DDBJ whole genome shotgun (WGS) entry which is preliminary data.</text>
</comment>
<gene>
    <name evidence="3" type="ORF">FHX39_001582</name>
</gene>
<dbReference type="InterPro" id="IPR043128">
    <property type="entry name" value="Rev_trsase/Diguanyl_cyclase"/>
</dbReference>
<dbReference type="GO" id="GO:1902201">
    <property type="term" value="P:negative regulation of bacterial-type flagellum-dependent cell motility"/>
    <property type="evidence" value="ECO:0007669"/>
    <property type="project" value="TreeGrafter"/>
</dbReference>
<dbReference type="AlphaFoldDB" id="A0A7W5JUR8"/>
<feature type="region of interest" description="Disordered" evidence="1">
    <location>
        <begin position="1"/>
        <end position="23"/>
    </location>
</feature>
<dbReference type="GO" id="GO:0043709">
    <property type="term" value="P:cell adhesion involved in single-species biofilm formation"/>
    <property type="evidence" value="ECO:0007669"/>
    <property type="project" value="TreeGrafter"/>
</dbReference>
<dbReference type="PROSITE" id="PS50887">
    <property type="entry name" value="GGDEF"/>
    <property type="match status" value="1"/>
</dbReference>
<dbReference type="GO" id="GO:0005886">
    <property type="term" value="C:plasma membrane"/>
    <property type="evidence" value="ECO:0007669"/>
    <property type="project" value="TreeGrafter"/>
</dbReference>
<name>A0A7W5JUR8_9ACTN</name>
<dbReference type="InterPro" id="IPR029016">
    <property type="entry name" value="GAF-like_dom_sf"/>
</dbReference>
<dbReference type="FunFam" id="3.30.70.270:FF:000001">
    <property type="entry name" value="Diguanylate cyclase domain protein"/>
    <property type="match status" value="1"/>
</dbReference>
<protein>
    <submittedName>
        <fullName evidence="3">Diguanylate cyclase (GGDEF)-like protein</fullName>
    </submittedName>
</protein>
<evidence type="ECO:0000313" key="4">
    <source>
        <dbReference type="Proteomes" id="UP000565572"/>
    </source>
</evidence>
<organism evidence="3 4">
    <name type="scientific">Microlunatus antarcticus</name>
    <dbReference type="NCBI Taxonomy" id="53388"/>
    <lineage>
        <taxon>Bacteria</taxon>
        <taxon>Bacillati</taxon>
        <taxon>Actinomycetota</taxon>
        <taxon>Actinomycetes</taxon>
        <taxon>Propionibacteriales</taxon>
        <taxon>Propionibacteriaceae</taxon>
        <taxon>Microlunatus</taxon>
    </lineage>
</organism>
<dbReference type="InterPro" id="IPR029787">
    <property type="entry name" value="Nucleotide_cyclase"/>
</dbReference>
<dbReference type="SUPFAM" id="SSF55073">
    <property type="entry name" value="Nucleotide cyclase"/>
    <property type="match status" value="1"/>
</dbReference>
<dbReference type="SMART" id="SM00065">
    <property type="entry name" value="GAF"/>
    <property type="match status" value="1"/>
</dbReference>
<evidence type="ECO:0000259" key="2">
    <source>
        <dbReference type="PROSITE" id="PS50887"/>
    </source>
</evidence>
<evidence type="ECO:0000256" key="1">
    <source>
        <dbReference type="SAM" id="MobiDB-lite"/>
    </source>
</evidence>
<dbReference type="NCBIfam" id="TIGR00254">
    <property type="entry name" value="GGDEF"/>
    <property type="match status" value="1"/>
</dbReference>
<dbReference type="Pfam" id="PF00990">
    <property type="entry name" value="GGDEF"/>
    <property type="match status" value="1"/>
</dbReference>
<dbReference type="Gene3D" id="3.30.70.270">
    <property type="match status" value="1"/>
</dbReference>
<dbReference type="SUPFAM" id="SSF55781">
    <property type="entry name" value="GAF domain-like"/>
    <property type="match status" value="1"/>
</dbReference>
<dbReference type="Gene3D" id="3.30.450.40">
    <property type="match status" value="1"/>
</dbReference>
<dbReference type="PANTHER" id="PTHR45138">
    <property type="entry name" value="REGULATORY COMPONENTS OF SENSORY TRANSDUCTION SYSTEM"/>
    <property type="match status" value="1"/>
</dbReference>
<dbReference type="CDD" id="cd01949">
    <property type="entry name" value="GGDEF"/>
    <property type="match status" value="1"/>
</dbReference>
<dbReference type="PANTHER" id="PTHR45138:SF9">
    <property type="entry name" value="DIGUANYLATE CYCLASE DGCM-RELATED"/>
    <property type="match status" value="1"/>
</dbReference>
<dbReference type="InterPro" id="IPR050469">
    <property type="entry name" value="Diguanylate_Cyclase"/>
</dbReference>
<dbReference type="InterPro" id="IPR000160">
    <property type="entry name" value="GGDEF_dom"/>
</dbReference>
<dbReference type="Proteomes" id="UP000565572">
    <property type="component" value="Unassembled WGS sequence"/>
</dbReference>
<feature type="domain" description="GGDEF" evidence="2">
    <location>
        <begin position="231"/>
        <end position="365"/>
    </location>
</feature>
<dbReference type="GO" id="GO:0052621">
    <property type="term" value="F:diguanylate cyclase activity"/>
    <property type="evidence" value="ECO:0007669"/>
    <property type="project" value="TreeGrafter"/>
</dbReference>
<accession>A0A7W5JUR8</accession>
<dbReference type="RefSeq" id="WP_183337547.1">
    <property type="nucleotide sequence ID" value="NZ_JACHZG010000001.1"/>
</dbReference>
<dbReference type="InterPro" id="IPR003018">
    <property type="entry name" value="GAF"/>
</dbReference>